<proteinExistence type="predicted"/>
<dbReference type="EMBL" id="JAVDWN010000026">
    <property type="protein sequence ID" value="MDR7166078.1"/>
    <property type="molecule type" value="Genomic_DNA"/>
</dbReference>
<dbReference type="AlphaFoldDB" id="A0AAW8NER8"/>
<gene>
    <name evidence="1" type="ORF">J2X12_004132</name>
</gene>
<evidence type="ECO:0000313" key="1">
    <source>
        <dbReference type="EMBL" id="MDR7166078.1"/>
    </source>
</evidence>
<organism evidence="1 2">
    <name type="scientific">Pseudarthrobacter oxydans</name>
    <name type="common">Arthrobacter oxydans</name>
    <dbReference type="NCBI Taxonomy" id="1671"/>
    <lineage>
        <taxon>Bacteria</taxon>
        <taxon>Bacillati</taxon>
        <taxon>Actinomycetota</taxon>
        <taxon>Actinomycetes</taxon>
        <taxon>Micrococcales</taxon>
        <taxon>Micrococcaceae</taxon>
        <taxon>Pseudarthrobacter</taxon>
    </lineage>
</organism>
<dbReference type="GeneID" id="97424545"/>
<protein>
    <submittedName>
        <fullName evidence="1">Uncharacterized protein</fullName>
    </submittedName>
</protein>
<comment type="caution">
    <text evidence="1">The sequence shown here is derived from an EMBL/GenBank/DDBJ whole genome shotgun (WGS) entry which is preliminary data.</text>
</comment>
<reference evidence="1" key="1">
    <citation type="submission" date="2023-07" db="EMBL/GenBank/DDBJ databases">
        <title>Sorghum-associated microbial communities from plants grown in Nebraska, USA.</title>
        <authorList>
            <person name="Schachtman D."/>
        </authorList>
    </citation>
    <scope>NUCLEOTIDE SEQUENCE</scope>
    <source>
        <strain evidence="1">BE261</strain>
    </source>
</reference>
<accession>A0AAW8NER8</accession>
<name>A0AAW8NER8_PSEOX</name>
<evidence type="ECO:0000313" key="2">
    <source>
        <dbReference type="Proteomes" id="UP001262032"/>
    </source>
</evidence>
<dbReference type="Proteomes" id="UP001262032">
    <property type="component" value="Unassembled WGS sequence"/>
</dbReference>
<sequence>MSEVESLSQSKTGLRHLQLITKLVDSEHLDRDRQVGTSALYEDAKAHGLPRESVTGDLEALQERGWLWFEKMNAGILTVVLNQAGVDVAEEFKEMRSNRKRRNQEARKGVLLWLEEEYHAGRTSPNIVEFTSSKYGNFWGDPYVETEVDAATRWCRDEGYLEGTAAFGGPVVRPTITNKGLAYIEGTDSTSLQNSRGGDVYNINAHGPFAWAQNSPYASVNISMSQEHVKQVHDMLDSYREIIGAAGVSAEVVAETEIIAAEIEDEITSAAPEGGKVKALGEKLGELAATGTVTAIVNALNAVIQQGIAGL</sequence>
<dbReference type="RefSeq" id="WP_310114636.1">
    <property type="nucleotide sequence ID" value="NZ_JAVDTN010000026.1"/>
</dbReference>